<proteinExistence type="predicted"/>
<keyword evidence="1" id="KW-1133">Transmembrane helix</keyword>
<evidence type="ECO:0000256" key="1">
    <source>
        <dbReference type="SAM" id="Phobius"/>
    </source>
</evidence>
<organism evidence="3 4">
    <name type="scientific">Niastella soli</name>
    <dbReference type="NCBI Taxonomy" id="2821487"/>
    <lineage>
        <taxon>Bacteria</taxon>
        <taxon>Pseudomonadati</taxon>
        <taxon>Bacteroidota</taxon>
        <taxon>Chitinophagia</taxon>
        <taxon>Chitinophagales</taxon>
        <taxon>Chitinophagaceae</taxon>
        <taxon>Niastella</taxon>
    </lineage>
</organism>
<dbReference type="RefSeq" id="WP_209137725.1">
    <property type="nucleotide sequence ID" value="NZ_JAGHKO010000001.1"/>
</dbReference>
<feature type="transmembrane region" description="Helical" evidence="1">
    <location>
        <begin position="90"/>
        <end position="113"/>
    </location>
</feature>
<keyword evidence="4" id="KW-1185">Reference proteome</keyword>
<dbReference type="PANTHER" id="PTHR34220:SF7">
    <property type="entry name" value="SENSOR HISTIDINE KINASE YPDA"/>
    <property type="match status" value="1"/>
</dbReference>
<dbReference type="EMBL" id="JAGHKO010000001">
    <property type="protein sequence ID" value="MBO9199668.1"/>
    <property type="molecule type" value="Genomic_DNA"/>
</dbReference>
<name>A0ABS3YP56_9BACT</name>
<feature type="transmembrane region" description="Helical" evidence="1">
    <location>
        <begin position="23"/>
        <end position="40"/>
    </location>
</feature>
<keyword evidence="1" id="KW-0472">Membrane</keyword>
<feature type="domain" description="Signal transduction histidine kinase internal region" evidence="2">
    <location>
        <begin position="182"/>
        <end position="261"/>
    </location>
</feature>
<comment type="caution">
    <text evidence="3">The sequence shown here is derived from an EMBL/GenBank/DDBJ whole genome shotgun (WGS) entry which is preliminary data.</text>
</comment>
<accession>A0ABS3YP56</accession>
<dbReference type="InterPro" id="IPR010559">
    <property type="entry name" value="Sig_transdc_His_kin_internal"/>
</dbReference>
<dbReference type="Proteomes" id="UP000677244">
    <property type="component" value="Unassembled WGS sequence"/>
</dbReference>
<protein>
    <submittedName>
        <fullName evidence="3">Histidine kinase</fullName>
    </submittedName>
</protein>
<reference evidence="3 4" key="1">
    <citation type="submission" date="2021-03" db="EMBL/GenBank/DDBJ databases">
        <title>Assistant Professor.</title>
        <authorList>
            <person name="Huq M.A."/>
        </authorList>
    </citation>
    <scope>NUCLEOTIDE SEQUENCE [LARGE SCALE GENOMIC DNA]</scope>
    <source>
        <strain evidence="3 4">MAH-29</strain>
    </source>
</reference>
<keyword evidence="1" id="KW-0812">Transmembrane</keyword>
<dbReference type="PANTHER" id="PTHR34220">
    <property type="entry name" value="SENSOR HISTIDINE KINASE YPDA"/>
    <property type="match status" value="1"/>
</dbReference>
<sequence length="388" mass="44760">MQPTEKYPFIFSDERKYRIRRHLAFWTFWWITQGVLYSVIGYSGEPGYPVRLANSITESLFYMVAHIGLAYALMYFVIPRYLLKQKYWLTAIWVLICFLGAAVISTILSATIIPEIEEYFLHNPASQNSLRLRATARIHLSLMAGLRGGITIGGIAASIKLMKHWYVKEQRNLQLQKENVEAQLQLLKAQVHPHFLFNTLNNIYSHTQNTAPVASQLVMGLSDMLRFMLYECNQPQVPLSKELKMIQDYISLEQIRYDDQLDVHVDLPASTDNLSIAPLLLLPLVENCFKHGTSHMIEQPWLNMQVTLENNNMYVKLMNGKVNEVAKSSHTGIGILNVRKRLSFLYPGKHELLITDEEEVFVVNLRIQLEKMPLTKKESGAFKLTYHE</sequence>
<dbReference type="Pfam" id="PF06580">
    <property type="entry name" value="His_kinase"/>
    <property type="match status" value="1"/>
</dbReference>
<dbReference type="InterPro" id="IPR050640">
    <property type="entry name" value="Bact_2-comp_sensor_kinase"/>
</dbReference>
<dbReference type="GO" id="GO:0016301">
    <property type="term" value="F:kinase activity"/>
    <property type="evidence" value="ECO:0007669"/>
    <property type="project" value="UniProtKB-KW"/>
</dbReference>
<feature type="transmembrane region" description="Helical" evidence="1">
    <location>
        <begin position="60"/>
        <end position="78"/>
    </location>
</feature>
<keyword evidence="3" id="KW-0808">Transferase</keyword>
<gene>
    <name evidence="3" type="ORF">J7I42_05275</name>
</gene>
<keyword evidence="3" id="KW-0418">Kinase</keyword>
<evidence type="ECO:0000313" key="3">
    <source>
        <dbReference type="EMBL" id="MBO9199668.1"/>
    </source>
</evidence>
<evidence type="ECO:0000259" key="2">
    <source>
        <dbReference type="Pfam" id="PF06580"/>
    </source>
</evidence>
<evidence type="ECO:0000313" key="4">
    <source>
        <dbReference type="Proteomes" id="UP000677244"/>
    </source>
</evidence>